<protein>
    <recommendedName>
        <fullName evidence="6">Ribosomal protein L11 methyltransferase</fullName>
        <shortName evidence="6">L11 Mtase</shortName>
        <ecNumber evidence="6">2.1.1.-</ecNumber>
    </recommendedName>
</protein>
<reference evidence="7" key="1">
    <citation type="submission" date="2020-08" db="EMBL/GenBank/DDBJ databases">
        <authorList>
            <person name="Uke A."/>
            <person name="Chhe C."/>
            <person name="Baramee S."/>
            <person name="Kosugi A."/>
        </authorList>
    </citation>
    <scope>NUCLEOTIDE SEQUENCE</scope>
    <source>
        <strain evidence="7">DA-C8</strain>
    </source>
</reference>
<sequence length="321" mass="35215">MKWFEVTIHTTEEAAEAIADFLRRLGAGGVSIEESGTLNRPRDTSFGQWYEFPLNDLPEGEAEMKAYFPEEGTKIESILAEVRSFIAKLPEFGLDPGKGTVYHSEVREEEWANSWKAYYKPVRISDRLTVKPTWEAYEPGEGEIVIELDPGMAFGTGTHPTTSLCLRTLERYVAPGDDVIDVGTGSGILAIAAAKLGARHVLALDLDPVAVSSTKENVSLNALEQVTVLESDLLHVLDTAEREALGVHLPVQLVVSNILAEIIVTFVDDVHRVLCDGGLFIASGVITAKEQLVQDKLQEAGFIIVDRQQDEDWVAIVARKG</sequence>
<dbReference type="PIRSF" id="PIRSF000401">
    <property type="entry name" value="RPL11_MTase"/>
    <property type="match status" value="1"/>
</dbReference>
<comment type="subcellular location">
    <subcellularLocation>
        <location evidence="6">Cytoplasm</location>
    </subcellularLocation>
</comment>
<dbReference type="CDD" id="cd02440">
    <property type="entry name" value="AdoMet_MTases"/>
    <property type="match status" value="1"/>
</dbReference>
<keyword evidence="3 6" id="KW-0489">Methyltransferase</keyword>
<dbReference type="Proteomes" id="UP000654993">
    <property type="component" value="Unassembled WGS sequence"/>
</dbReference>
<evidence type="ECO:0000256" key="5">
    <source>
        <dbReference type="ARBA" id="ARBA00022691"/>
    </source>
</evidence>
<accession>A0A916QAX0</accession>
<dbReference type="PANTHER" id="PTHR43648">
    <property type="entry name" value="ELECTRON TRANSFER FLAVOPROTEIN BETA SUBUNIT LYSINE METHYLTRANSFERASE"/>
    <property type="match status" value="1"/>
</dbReference>
<feature type="binding site" evidence="6">
    <location>
        <position position="162"/>
    </location>
    <ligand>
        <name>S-adenosyl-L-methionine</name>
        <dbReference type="ChEBI" id="CHEBI:59789"/>
    </ligand>
</feature>
<comment type="caution">
    <text evidence="7">The sequence shown here is derived from an EMBL/GenBank/DDBJ whole genome shotgun (WGS) entry which is preliminary data.</text>
</comment>
<keyword evidence="8" id="KW-1185">Reference proteome</keyword>
<feature type="binding site" evidence="6">
    <location>
        <position position="257"/>
    </location>
    <ligand>
        <name>S-adenosyl-L-methionine</name>
        <dbReference type="ChEBI" id="CHEBI:59789"/>
    </ligand>
</feature>
<proteinExistence type="inferred from homology"/>
<gene>
    <name evidence="6 7" type="primary">prmA</name>
    <name evidence="7" type="ORF">PRECH8_06870</name>
</gene>
<evidence type="ECO:0000256" key="4">
    <source>
        <dbReference type="ARBA" id="ARBA00022679"/>
    </source>
</evidence>
<feature type="binding site" evidence="6">
    <location>
        <position position="205"/>
    </location>
    <ligand>
        <name>S-adenosyl-L-methionine</name>
        <dbReference type="ChEBI" id="CHEBI:59789"/>
    </ligand>
</feature>
<comment type="similarity">
    <text evidence="1 6">Belongs to the methyltransferase superfamily. PrmA family.</text>
</comment>
<organism evidence="7 8">
    <name type="scientific">Insulibacter thermoxylanivorax</name>
    <dbReference type="NCBI Taxonomy" id="2749268"/>
    <lineage>
        <taxon>Bacteria</taxon>
        <taxon>Bacillati</taxon>
        <taxon>Bacillota</taxon>
        <taxon>Bacilli</taxon>
        <taxon>Bacillales</taxon>
        <taxon>Paenibacillaceae</taxon>
        <taxon>Insulibacter</taxon>
    </lineage>
</organism>
<evidence type="ECO:0000313" key="8">
    <source>
        <dbReference type="Proteomes" id="UP000654993"/>
    </source>
</evidence>
<dbReference type="GO" id="GO:0032259">
    <property type="term" value="P:methylation"/>
    <property type="evidence" value="ECO:0007669"/>
    <property type="project" value="UniProtKB-KW"/>
</dbReference>
<evidence type="ECO:0000256" key="1">
    <source>
        <dbReference type="ARBA" id="ARBA00009741"/>
    </source>
</evidence>
<evidence type="ECO:0000256" key="3">
    <source>
        <dbReference type="ARBA" id="ARBA00022603"/>
    </source>
</evidence>
<keyword evidence="4 6" id="KW-0808">Transferase</keyword>
<dbReference type="SUPFAM" id="SSF53335">
    <property type="entry name" value="S-adenosyl-L-methionine-dependent methyltransferases"/>
    <property type="match status" value="1"/>
</dbReference>
<dbReference type="PANTHER" id="PTHR43648:SF1">
    <property type="entry name" value="ELECTRON TRANSFER FLAVOPROTEIN BETA SUBUNIT LYSINE METHYLTRANSFERASE"/>
    <property type="match status" value="1"/>
</dbReference>
<reference evidence="7" key="2">
    <citation type="journal article" date="2021" name="Data Brief">
        <title>Draft genome sequence data of the facultative, thermophilic, xylanolytic bacterium Paenibacillus sp. strain DA-C8.</title>
        <authorList>
            <person name="Chhe C."/>
            <person name="Uke A."/>
            <person name="Baramee S."/>
            <person name="Ungkulpasvich U."/>
            <person name="Tachaapaikoon C."/>
            <person name="Pason P."/>
            <person name="Waeonukul R."/>
            <person name="Ratanakhanokchai K."/>
            <person name="Kosugi A."/>
        </authorList>
    </citation>
    <scope>NUCLEOTIDE SEQUENCE</scope>
    <source>
        <strain evidence="7">DA-C8</strain>
    </source>
</reference>
<dbReference type="RefSeq" id="WP_200965677.1">
    <property type="nucleotide sequence ID" value="NZ_BMAQ01000005.1"/>
</dbReference>
<evidence type="ECO:0000256" key="6">
    <source>
        <dbReference type="HAMAP-Rule" id="MF_00735"/>
    </source>
</evidence>
<dbReference type="Pfam" id="PF06325">
    <property type="entry name" value="PrmA"/>
    <property type="match status" value="1"/>
</dbReference>
<feature type="binding site" evidence="6">
    <location>
        <position position="183"/>
    </location>
    <ligand>
        <name>S-adenosyl-L-methionine</name>
        <dbReference type="ChEBI" id="CHEBI:59789"/>
    </ligand>
</feature>
<dbReference type="Gene3D" id="3.40.50.150">
    <property type="entry name" value="Vaccinia Virus protein VP39"/>
    <property type="match status" value="1"/>
</dbReference>
<comment type="function">
    <text evidence="6">Methylates ribosomal protein L11.</text>
</comment>
<dbReference type="NCBIfam" id="TIGR00406">
    <property type="entry name" value="prmA"/>
    <property type="match status" value="1"/>
</dbReference>
<keyword evidence="2 6" id="KW-0963">Cytoplasm</keyword>
<dbReference type="GO" id="GO:0005737">
    <property type="term" value="C:cytoplasm"/>
    <property type="evidence" value="ECO:0007669"/>
    <property type="project" value="UniProtKB-SubCell"/>
</dbReference>
<dbReference type="EMBL" id="BMAQ01000005">
    <property type="protein sequence ID" value="GFR37391.1"/>
    <property type="molecule type" value="Genomic_DNA"/>
</dbReference>
<dbReference type="EC" id="2.1.1.-" evidence="6"/>
<keyword evidence="7" id="KW-0687">Ribonucleoprotein</keyword>
<dbReference type="InterPro" id="IPR050078">
    <property type="entry name" value="Ribosomal_L11_MeTrfase_PrmA"/>
</dbReference>
<evidence type="ECO:0000313" key="7">
    <source>
        <dbReference type="EMBL" id="GFR37391.1"/>
    </source>
</evidence>
<dbReference type="AlphaFoldDB" id="A0A916QAX0"/>
<evidence type="ECO:0000256" key="2">
    <source>
        <dbReference type="ARBA" id="ARBA00022490"/>
    </source>
</evidence>
<dbReference type="HAMAP" id="MF_00735">
    <property type="entry name" value="Methyltr_PrmA"/>
    <property type="match status" value="1"/>
</dbReference>
<name>A0A916QAX0_9BACL</name>
<keyword evidence="7" id="KW-0689">Ribosomal protein</keyword>
<dbReference type="GO" id="GO:0005840">
    <property type="term" value="C:ribosome"/>
    <property type="evidence" value="ECO:0007669"/>
    <property type="project" value="UniProtKB-KW"/>
</dbReference>
<dbReference type="GO" id="GO:0008276">
    <property type="term" value="F:protein methyltransferase activity"/>
    <property type="evidence" value="ECO:0007669"/>
    <property type="project" value="UniProtKB-UniRule"/>
</dbReference>
<dbReference type="InterPro" id="IPR004498">
    <property type="entry name" value="Ribosomal_PrmA_MeTrfase"/>
</dbReference>
<comment type="catalytic activity">
    <reaction evidence="6">
        <text>L-lysyl-[protein] + 3 S-adenosyl-L-methionine = N(6),N(6),N(6)-trimethyl-L-lysyl-[protein] + 3 S-adenosyl-L-homocysteine + 3 H(+)</text>
        <dbReference type="Rhea" id="RHEA:54192"/>
        <dbReference type="Rhea" id="RHEA-COMP:9752"/>
        <dbReference type="Rhea" id="RHEA-COMP:13826"/>
        <dbReference type="ChEBI" id="CHEBI:15378"/>
        <dbReference type="ChEBI" id="CHEBI:29969"/>
        <dbReference type="ChEBI" id="CHEBI:57856"/>
        <dbReference type="ChEBI" id="CHEBI:59789"/>
        <dbReference type="ChEBI" id="CHEBI:61961"/>
    </reaction>
</comment>
<keyword evidence="5 6" id="KW-0949">S-adenosyl-L-methionine</keyword>
<dbReference type="InterPro" id="IPR029063">
    <property type="entry name" value="SAM-dependent_MTases_sf"/>
</dbReference>